<dbReference type="Pfam" id="PF06127">
    <property type="entry name" value="Mpo1-like"/>
    <property type="match status" value="1"/>
</dbReference>
<dbReference type="Proteomes" id="UP000002745">
    <property type="component" value="Chromosome"/>
</dbReference>
<evidence type="ECO:0000313" key="2">
    <source>
        <dbReference type="EMBL" id="ACT57987.1"/>
    </source>
</evidence>
<proteinExistence type="predicted"/>
<dbReference type="EMBL" id="CP001678">
    <property type="protein sequence ID" value="ACT57987.1"/>
    <property type="molecule type" value="Genomic_DNA"/>
</dbReference>
<reference evidence="3" key="1">
    <citation type="journal article" date="2011" name="J. Bacteriol.">
        <title>Genome sequences of eight morphologically diverse alphaproteobacteria.</title>
        <authorList>
            <consortium name="US DOE Joint Genome Institute"/>
            <person name="Brown P.J."/>
            <person name="Kysela D.T."/>
            <person name="Buechlein A."/>
            <person name="Hemmerich C."/>
            <person name="Brun Y.V."/>
        </authorList>
    </citation>
    <scope>NUCLEOTIDE SEQUENCE [LARGE SCALE GENOMIC DNA]</scope>
    <source>
        <strain evidence="3">ATCC 49814 / DSM 5838 / IFAM 1418</strain>
    </source>
</reference>
<dbReference type="PANTHER" id="PTHR34205">
    <property type="entry name" value="TRANSMEMBRANE PROTEIN"/>
    <property type="match status" value="1"/>
</dbReference>
<dbReference type="AlphaFoldDB" id="C6XLT1"/>
<dbReference type="InterPro" id="IPR009305">
    <property type="entry name" value="Mpo1-like"/>
</dbReference>
<dbReference type="STRING" id="582402.Hbal_0285"/>
<feature type="transmembrane region" description="Helical" evidence="1">
    <location>
        <begin position="36"/>
        <end position="66"/>
    </location>
</feature>
<gene>
    <name evidence="2" type="ordered locus">Hbal_0285</name>
</gene>
<keyword evidence="1" id="KW-0472">Membrane</keyword>
<accession>C6XLT1</accession>
<keyword evidence="1" id="KW-0812">Transmembrane</keyword>
<evidence type="ECO:0000256" key="1">
    <source>
        <dbReference type="SAM" id="Phobius"/>
    </source>
</evidence>
<keyword evidence="1" id="KW-1133">Transmembrane helix</keyword>
<dbReference type="eggNOG" id="COG4323">
    <property type="taxonomic scope" value="Bacteria"/>
</dbReference>
<sequence length="121" mass="13712">MPKPDVRISSFADFYPYYLTEHSDPDCRKLHYVGTFFSILAVIAAIFINPFWLIAAPLAGYGFAWFAHFKVEKNRPATFTYPVWSLMGDYKMFFSWLTGKLPAQLMAAGIVDAPADNVSET</sequence>
<organism evidence="2 3">
    <name type="scientific">Hirschia baltica (strain ATCC 49814 / DSM 5838 / IFAM 1418)</name>
    <dbReference type="NCBI Taxonomy" id="582402"/>
    <lineage>
        <taxon>Bacteria</taxon>
        <taxon>Pseudomonadati</taxon>
        <taxon>Pseudomonadota</taxon>
        <taxon>Alphaproteobacteria</taxon>
        <taxon>Hyphomonadales</taxon>
        <taxon>Hyphomonadaceae</taxon>
        <taxon>Hirschia</taxon>
    </lineage>
</organism>
<protein>
    <submittedName>
        <fullName evidence="2">Membrane protein-like protein</fullName>
    </submittedName>
</protein>
<dbReference type="PANTHER" id="PTHR34205:SF2">
    <property type="entry name" value="DUF962 DOMAIN-CONTAINING PROTEIN"/>
    <property type="match status" value="1"/>
</dbReference>
<dbReference type="HOGENOM" id="CLU_140388_0_0_5"/>
<dbReference type="KEGG" id="hba:Hbal_0285"/>
<keyword evidence="3" id="KW-1185">Reference proteome</keyword>
<dbReference type="RefSeq" id="WP_012778145.1">
    <property type="nucleotide sequence ID" value="NC_012982.1"/>
</dbReference>
<evidence type="ECO:0000313" key="3">
    <source>
        <dbReference type="Proteomes" id="UP000002745"/>
    </source>
</evidence>
<name>C6XLT1_HIRBI</name>
<dbReference type="OrthoDB" id="7356072at2"/>